<gene>
    <name evidence="1" type="ORF">GCM10022204_09940</name>
</gene>
<evidence type="ECO:0000313" key="2">
    <source>
        <dbReference type="Proteomes" id="UP001500051"/>
    </source>
</evidence>
<keyword evidence="2" id="KW-1185">Reference proteome</keyword>
<proteinExistence type="predicted"/>
<organism evidence="1 2">
    <name type="scientific">Microlunatus aurantiacus</name>
    <dbReference type="NCBI Taxonomy" id="446786"/>
    <lineage>
        <taxon>Bacteria</taxon>
        <taxon>Bacillati</taxon>
        <taxon>Actinomycetota</taxon>
        <taxon>Actinomycetes</taxon>
        <taxon>Propionibacteriales</taxon>
        <taxon>Propionibacteriaceae</taxon>
        <taxon>Microlunatus</taxon>
    </lineage>
</organism>
<protein>
    <submittedName>
        <fullName evidence="1">Uncharacterized protein</fullName>
    </submittedName>
</protein>
<reference evidence="2" key="1">
    <citation type="journal article" date="2019" name="Int. J. Syst. Evol. Microbiol.">
        <title>The Global Catalogue of Microorganisms (GCM) 10K type strain sequencing project: providing services to taxonomists for standard genome sequencing and annotation.</title>
        <authorList>
            <consortium name="The Broad Institute Genomics Platform"/>
            <consortium name="The Broad Institute Genome Sequencing Center for Infectious Disease"/>
            <person name="Wu L."/>
            <person name="Ma J."/>
        </authorList>
    </citation>
    <scope>NUCLEOTIDE SEQUENCE [LARGE SCALE GENOMIC DNA]</scope>
    <source>
        <strain evidence="2">JCM 16548</strain>
    </source>
</reference>
<sequence length="60" mass="6503">MNLNECLDVQRSARRYPAVINMNSVAGEPSSSGHDIAIVGFRANGYKIADPDEPTRNGAR</sequence>
<evidence type="ECO:0000313" key="1">
    <source>
        <dbReference type="EMBL" id="GAA3696022.1"/>
    </source>
</evidence>
<dbReference type="RefSeq" id="WP_344811158.1">
    <property type="nucleotide sequence ID" value="NZ_BAAAYX010000002.1"/>
</dbReference>
<name>A0ABP7CTI2_9ACTN</name>
<dbReference type="Proteomes" id="UP001500051">
    <property type="component" value="Unassembled WGS sequence"/>
</dbReference>
<accession>A0ABP7CTI2</accession>
<dbReference type="EMBL" id="BAAAYX010000002">
    <property type="protein sequence ID" value="GAA3696022.1"/>
    <property type="molecule type" value="Genomic_DNA"/>
</dbReference>
<comment type="caution">
    <text evidence="1">The sequence shown here is derived from an EMBL/GenBank/DDBJ whole genome shotgun (WGS) entry which is preliminary data.</text>
</comment>